<dbReference type="Proteomes" id="UP001158576">
    <property type="component" value="Chromosome 2"/>
</dbReference>
<keyword evidence="2" id="KW-1185">Reference proteome</keyword>
<reference evidence="1 2" key="1">
    <citation type="submission" date="2021-04" db="EMBL/GenBank/DDBJ databases">
        <authorList>
            <person name="Bliznina A."/>
        </authorList>
    </citation>
    <scope>NUCLEOTIDE SEQUENCE [LARGE SCALE GENOMIC DNA]</scope>
</reference>
<sequence length="323" mass="38150">MLLFSSFLLLSSAQLFQENAIFERKVPPRTPDQRLGTLQIFLNDWIRHHIGSKRINRSANWIQREFFGGSEGFDEHKLLMLYFKQDEEGFPSCSYYNPTNMNHAGPRLPSEPRHYERQANADLGLYDHIKIKKRKRRNASQFSQPEIVLDQLKLVARLPPNGTEKSIEHGFGRRNNDLIQLIRNREDFFDIYDLALELDRSMAALRKLSSDPRRSWSQIRMGFLKWIARYTADCKVERESQKHTVLIMEFFEKLMMLYECLYEGKTPPEEGRVATARVKFIYGAGTVEEAKYDEKLSFLIEPPRCSVNDHMRRVLETLRRRRK</sequence>
<gene>
    <name evidence="1" type="ORF">OKIOD_LOCUS14368</name>
</gene>
<evidence type="ECO:0000313" key="2">
    <source>
        <dbReference type="Proteomes" id="UP001158576"/>
    </source>
</evidence>
<name>A0ABN7T0Y5_OIKDI</name>
<proteinExistence type="predicted"/>
<protein>
    <submittedName>
        <fullName evidence="1">Oidioi.mRNA.OKI2018_I69.chr2.g5603.t1.cds</fullName>
    </submittedName>
</protein>
<dbReference type="EMBL" id="OU015567">
    <property type="protein sequence ID" value="CAG5111281.1"/>
    <property type="molecule type" value="Genomic_DNA"/>
</dbReference>
<accession>A0ABN7T0Y5</accession>
<evidence type="ECO:0000313" key="1">
    <source>
        <dbReference type="EMBL" id="CAG5111281.1"/>
    </source>
</evidence>
<organism evidence="1 2">
    <name type="scientific">Oikopleura dioica</name>
    <name type="common">Tunicate</name>
    <dbReference type="NCBI Taxonomy" id="34765"/>
    <lineage>
        <taxon>Eukaryota</taxon>
        <taxon>Metazoa</taxon>
        <taxon>Chordata</taxon>
        <taxon>Tunicata</taxon>
        <taxon>Appendicularia</taxon>
        <taxon>Copelata</taxon>
        <taxon>Oikopleuridae</taxon>
        <taxon>Oikopleura</taxon>
    </lineage>
</organism>